<keyword evidence="9" id="KW-1185">Reference proteome</keyword>
<dbReference type="Pfam" id="PF19055">
    <property type="entry name" value="ABC2_membrane_7"/>
    <property type="match status" value="1"/>
</dbReference>
<dbReference type="GO" id="GO:0140359">
    <property type="term" value="F:ABC-type transporter activity"/>
    <property type="evidence" value="ECO:0007669"/>
    <property type="project" value="InterPro"/>
</dbReference>
<dbReference type="PANTHER" id="PTHR48041:SF94">
    <property type="entry name" value="ABC TRANSPORTER G FAMILY MEMBER 22"/>
    <property type="match status" value="1"/>
</dbReference>
<feature type="domain" description="ABC transporter" evidence="7">
    <location>
        <begin position="3"/>
        <end position="211"/>
    </location>
</feature>
<dbReference type="PANTHER" id="PTHR48041">
    <property type="entry name" value="ABC TRANSPORTER G FAMILY MEMBER 28"/>
    <property type="match status" value="1"/>
</dbReference>
<dbReference type="AlphaFoldDB" id="A0A087HDM1"/>
<reference evidence="9" key="1">
    <citation type="journal article" date="2015" name="Nat. Plants">
        <title>Genome expansion of Arabis alpina linked with retrotransposition and reduced symmetric DNA methylation.</title>
        <authorList>
            <person name="Willing E.M."/>
            <person name="Rawat V."/>
            <person name="Mandakova T."/>
            <person name="Maumus F."/>
            <person name="James G.V."/>
            <person name="Nordstroem K.J."/>
            <person name="Becker C."/>
            <person name="Warthmann N."/>
            <person name="Chica C."/>
            <person name="Szarzynska B."/>
            <person name="Zytnicki M."/>
            <person name="Albani M.C."/>
            <person name="Kiefer C."/>
            <person name="Bergonzi S."/>
            <person name="Castaings L."/>
            <person name="Mateos J.L."/>
            <person name="Berns M.C."/>
            <person name="Bujdoso N."/>
            <person name="Piofczyk T."/>
            <person name="de Lorenzo L."/>
            <person name="Barrero-Sicilia C."/>
            <person name="Mateos I."/>
            <person name="Piednoel M."/>
            <person name="Hagmann J."/>
            <person name="Chen-Min-Tao R."/>
            <person name="Iglesias-Fernandez R."/>
            <person name="Schuster S.C."/>
            <person name="Alonso-Blanco C."/>
            <person name="Roudier F."/>
            <person name="Carbonero P."/>
            <person name="Paz-Ares J."/>
            <person name="Davis S.J."/>
            <person name="Pecinka A."/>
            <person name="Quesneville H."/>
            <person name="Colot V."/>
            <person name="Lysak M.A."/>
            <person name="Weigel D."/>
            <person name="Coupland G."/>
            <person name="Schneeberger K."/>
        </authorList>
    </citation>
    <scope>NUCLEOTIDE SEQUENCE [LARGE SCALE GENOMIC DNA]</scope>
    <source>
        <strain evidence="9">cv. Pajares</strain>
    </source>
</reference>
<evidence type="ECO:0000259" key="7">
    <source>
        <dbReference type="PROSITE" id="PS50893"/>
    </source>
</evidence>
<evidence type="ECO:0000256" key="6">
    <source>
        <dbReference type="SAM" id="Phobius"/>
    </source>
</evidence>
<comment type="subcellular location">
    <subcellularLocation>
        <location evidence="1">Membrane</location>
        <topology evidence="1">Multi-pass membrane protein</topology>
    </subcellularLocation>
</comment>
<dbReference type="InterPro" id="IPR027417">
    <property type="entry name" value="P-loop_NTPase"/>
</dbReference>
<name>A0A087HDM1_ARAAL</name>
<dbReference type="PROSITE" id="PS00211">
    <property type="entry name" value="ABC_TRANSPORTER_1"/>
    <property type="match status" value="1"/>
</dbReference>
<protein>
    <recommendedName>
        <fullName evidence="7">ABC transporter domain-containing protein</fullName>
    </recommendedName>
</protein>
<proteinExistence type="predicted"/>
<keyword evidence="2" id="KW-0813">Transport</keyword>
<accession>A0A087HDM1</accession>
<dbReference type="GO" id="GO:0005524">
    <property type="term" value="F:ATP binding"/>
    <property type="evidence" value="ECO:0007669"/>
    <property type="project" value="InterPro"/>
</dbReference>
<evidence type="ECO:0000256" key="4">
    <source>
        <dbReference type="ARBA" id="ARBA00022989"/>
    </source>
</evidence>
<dbReference type="SUPFAM" id="SSF52540">
    <property type="entry name" value="P-loop containing nucleoside triphosphate hydrolases"/>
    <property type="match status" value="1"/>
</dbReference>
<dbReference type="InterPro" id="IPR050352">
    <property type="entry name" value="ABCG_transporters"/>
</dbReference>
<dbReference type="Pfam" id="PF00005">
    <property type="entry name" value="ABC_tran"/>
    <property type="match status" value="1"/>
</dbReference>
<dbReference type="InterPro" id="IPR003439">
    <property type="entry name" value="ABC_transporter-like_ATP-bd"/>
</dbReference>
<feature type="transmembrane region" description="Helical" evidence="6">
    <location>
        <begin position="228"/>
        <end position="246"/>
    </location>
</feature>
<dbReference type="EMBL" id="CM002871">
    <property type="protein sequence ID" value="KFK40223.1"/>
    <property type="molecule type" value="Genomic_DNA"/>
</dbReference>
<evidence type="ECO:0000256" key="3">
    <source>
        <dbReference type="ARBA" id="ARBA00022692"/>
    </source>
</evidence>
<evidence type="ECO:0000256" key="2">
    <source>
        <dbReference type="ARBA" id="ARBA00022448"/>
    </source>
</evidence>
<organism evidence="8 9">
    <name type="scientific">Arabis alpina</name>
    <name type="common">Alpine rock-cress</name>
    <dbReference type="NCBI Taxonomy" id="50452"/>
    <lineage>
        <taxon>Eukaryota</taxon>
        <taxon>Viridiplantae</taxon>
        <taxon>Streptophyta</taxon>
        <taxon>Embryophyta</taxon>
        <taxon>Tracheophyta</taxon>
        <taxon>Spermatophyta</taxon>
        <taxon>Magnoliopsida</taxon>
        <taxon>eudicotyledons</taxon>
        <taxon>Gunneridae</taxon>
        <taxon>Pentapetalae</taxon>
        <taxon>rosids</taxon>
        <taxon>malvids</taxon>
        <taxon>Brassicales</taxon>
        <taxon>Brassicaceae</taxon>
        <taxon>Arabideae</taxon>
        <taxon>Arabis</taxon>
    </lineage>
</organism>
<dbReference type="InterPro" id="IPR017871">
    <property type="entry name" value="ABC_transporter-like_CS"/>
</dbReference>
<evidence type="ECO:0000256" key="1">
    <source>
        <dbReference type="ARBA" id="ARBA00004141"/>
    </source>
</evidence>
<dbReference type="GO" id="GO:0016020">
    <property type="term" value="C:membrane"/>
    <property type="evidence" value="ECO:0007669"/>
    <property type="project" value="UniProtKB-SubCell"/>
</dbReference>
<dbReference type="Gramene" id="KFK40223">
    <property type="protein sequence ID" value="KFK40223"/>
    <property type="gene ID" value="AALP_AA3G346600"/>
</dbReference>
<dbReference type="Proteomes" id="UP000029120">
    <property type="component" value="Chromosome 3"/>
</dbReference>
<sequence length="249" mass="27785">MASKVPSPGRRFKGLSGFQEGLVKQLVLAYSAVESLSHPKLLKSKIGFVTQDDVLFPHLTVKETLTYTAHLCLPKTLTRQQKEQRAFDVMQELGLERCQYTMIGGAFVRGVSGGERKRVSIGNEIMINPSLLFIDEPTSSLDSTTALRTIQMLLDITKAGKTVITTIHQPPSRLFHRFDKLILLGKGNLLYFGESSEVLDYFSSIGRSSTLLWWRSDIRTIRGLQDQAGLIFFLGIFPVFTAILTSDAE</sequence>
<dbReference type="eggNOG" id="KOG0061">
    <property type="taxonomic scope" value="Eukaryota"/>
</dbReference>
<dbReference type="InterPro" id="IPR043926">
    <property type="entry name" value="ABCG_dom"/>
</dbReference>
<evidence type="ECO:0000256" key="5">
    <source>
        <dbReference type="ARBA" id="ARBA00023136"/>
    </source>
</evidence>
<evidence type="ECO:0000313" key="8">
    <source>
        <dbReference type="EMBL" id="KFK40223.1"/>
    </source>
</evidence>
<keyword evidence="5 6" id="KW-0472">Membrane</keyword>
<dbReference type="PROSITE" id="PS50893">
    <property type="entry name" value="ABC_TRANSPORTER_2"/>
    <property type="match status" value="1"/>
</dbReference>
<dbReference type="OrthoDB" id="66620at2759"/>
<gene>
    <name evidence="8" type="ordered locus">AALP_Aa3g346600</name>
</gene>
<evidence type="ECO:0000313" key="9">
    <source>
        <dbReference type="Proteomes" id="UP000029120"/>
    </source>
</evidence>
<keyword evidence="3 6" id="KW-0812">Transmembrane</keyword>
<dbReference type="OMA" id="NEIMINP"/>
<dbReference type="GO" id="GO:0016887">
    <property type="term" value="F:ATP hydrolysis activity"/>
    <property type="evidence" value="ECO:0007669"/>
    <property type="project" value="InterPro"/>
</dbReference>
<keyword evidence="4 6" id="KW-1133">Transmembrane helix</keyword>
<dbReference type="Gene3D" id="3.40.50.300">
    <property type="entry name" value="P-loop containing nucleotide triphosphate hydrolases"/>
    <property type="match status" value="1"/>
</dbReference>